<protein>
    <submittedName>
        <fullName evidence="1">Uncharacterized protein</fullName>
    </submittedName>
</protein>
<reference evidence="1 2" key="1">
    <citation type="journal article" date="2013" name="Sci. Rep.">
        <title>Extraordinary expansion of a Sorangium cellulosum genome from an alkaline milieu.</title>
        <authorList>
            <person name="Han K."/>
            <person name="Li Z.F."/>
            <person name="Peng R."/>
            <person name="Zhu L.P."/>
            <person name="Zhou T."/>
            <person name="Wang L.G."/>
            <person name="Li S.G."/>
            <person name="Zhang X.B."/>
            <person name="Hu W."/>
            <person name="Wu Z.H."/>
            <person name="Qin N."/>
            <person name="Li Y.Z."/>
        </authorList>
    </citation>
    <scope>NUCLEOTIDE SEQUENCE [LARGE SCALE GENOMIC DNA]</scope>
    <source>
        <strain evidence="1 2">So0157-2</strain>
    </source>
</reference>
<evidence type="ECO:0000313" key="2">
    <source>
        <dbReference type="Proteomes" id="UP000014803"/>
    </source>
</evidence>
<dbReference type="Proteomes" id="UP000014803">
    <property type="component" value="Chromosome"/>
</dbReference>
<sequence>MPIPGRSSPSPVPRWRHGVVDVFGSRSSNSGSSASIHG</sequence>
<dbReference type="EMBL" id="CP003969">
    <property type="protein sequence ID" value="AGP38144.1"/>
    <property type="molecule type" value="Genomic_DNA"/>
</dbReference>
<evidence type="ECO:0000313" key="1">
    <source>
        <dbReference type="EMBL" id="AGP38144.1"/>
    </source>
</evidence>
<dbReference type="AlphaFoldDB" id="S4Y069"/>
<dbReference type="HOGENOM" id="CLU_3333125_0_0_7"/>
<gene>
    <name evidence="1" type="ORF">SCE1572_28930</name>
</gene>
<accession>S4Y069</accession>
<proteinExistence type="predicted"/>
<name>S4Y069_SORCE</name>
<dbReference type="KEGG" id="scu:SCE1572_28930"/>
<organism evidence="1 2">
    <name type="scientific">Sorangium cellulosum So0157-2</name>
    <dbReference type="NCBI Taxonomy" id="1254432"/>
    <lineage>
        <taxon>Bacteria</taxon>
        <taxon>Pseudomonadati</taxon>
        <taxon>Myxococcota</taxon>
        <taxon>Polyangia</taxon>
        <taxon>Polyangiales</taxon>
        <taxon>Polyangiaceae</taxon>
        <taxon>Sorangium</taxon>
    </lineage>
</organism>